<keyword evidence="2" id="KW-1185">Reference proteome</keyword>
<sequence length="781" mass="88327">MAAEPVSEEIPTGTSAAAITNLPSTAKESTKSGLTHSLTIKLDEKNFLLWSQQVNGVITAHNLHRFVVNPEIPLQYSSVTDRLDGKNSEEYQKWLFKDQTLFTWLLSTISDGVLPRVLNCKHAHEVWESIHKYFNSVLKSRARQLRPELKNTKKLSRSVNEYILRIKTIVNSLIVVGDIVSEREQVDAILEGLPEEFNPFVMMVYSRFETPVVEEVEALLLLQEAQFEKFRQELANPSVSTNIAQMDTKSNSSNSNSDSNDFGTEHYNVTATRGRGRGKGRGRGRGRAPSAPNTGKVQCQICSKSNHDALNCWHRDASFKTESVPSSTLHQHSSPMSSQFSVLNKDGYCNSALSTASPMSSQFPASNKDGHCNNTLSKASPISSQFSVLSNNIHCNNALSTGHLDNEFHKWHLRLGHAHNKAVQTVLNWCNVPYSNKNIVTSCTFCCIGKSHRLYAPLSKTNYTTPFEVIHCDLWGPAPFESYYGYNYYITFVDTYTKYTWIYFLKQKSDALKAFTQFLTFVQNQFQASVKALQSDWGGEFRPFTILLNSLGIQHRLTCPHTSHQNGTVERKHRQIVEMGLTMLSQSSIPLKFWDHSFTQAVYLINKLPSSALPSFKSPHLALFKSQPDYTLLKVFGCLCFPHLRPYNKNKLQFRSSPCVYLGVSPQHKGHKCLDEHGRIYVSKDVIFHESQFPYPTMFSISSSQNSSENQPEQNNQPLYTSKPDTFTPLNITEQTPTLTISQINSQISQPIKSPAENTKSKDQPYKMQTIQFHQNICNDK</sequence>
<name>A0ACB0JR76_TRIPR</name>
<dbReference type="EMBL" id="CASHSV030000109">
    <property type="protein sequence ID" value="CAJ2646763.1"/>
    <property type="molecule type" value="Genomic_DNA"/>
</dbReference>
<organism evidence="1 2">
    <name type="scientific">Trifolium pratense</name>
    <name type="common">Red clover</name>
    <dbReference type="NCBI Taxonomy" id="57577"/>
    <lineage>
        <taxon>Eukaryota</taxon>
        <taxon>Viridiplantae</taxon>
        <taxon>Streptophyta</taxon>
        <taxon>Embryophyta</taxon>
        <taxon>Tracheophyta</taxon>
        <taxon>Spermatophyta</taxon>
        <taxon>Magnoliopsida</taxon>
        <taxon>eudicotyledons</taxon>
        <taxon>Gunneridae</taxon>
        <taxon>Pentapetalae</taxon>
        <taxon>rosids</taxon>
        <taxon>fabids</taxon>
        <taxon>Fabales</taxon>
        <taxon>Fabaceae</taxon>
        <taxon>Papilionoideae</taxon>
        <taxon>50 kb inversion clade</taxon>
        <taxon>NPAAA clade</taxon>
        <taxon>Hologalegina</taxon>
        <taxon>IRL clade</taxon>
        <taxon>Trifolieae</taxon>
        <taxon>Trifolium</taxon>
    </lineage>
</organism>
<evidence type="ECO:0000313" key="2">
    <source>
        <dbReference type="Proteomes" id="UP001177021"/>
    </source>
</evidence>
<gene>
    <name evidence="1" type="ORF">MILVUS5_LOCUS15418</name>
</gene>
<accession>A0ACB0JR76</accession>
<proteinExistence type="predicted"/>
<comment type="caution">
    <text evidence="1">The sequence shown here is derived from an EMBL/GenBank/DDBJ whole genome shotgun (WGS) entry which is preliminary data.</text>
</comment>
<reference evidence="1" key="1">
    <citation type="submission" date="2023-10" db="EMBL/GenBank/DDBJ databases">
        <authorList>
            <person name="Rodriguez Cubillos JULIANA M."/>
            <person name="De Vega J."/>
        </authorList>
    </citation>
    <scope>NUCLEOTIDE SEQUENCE</scope>
</reference>
<evidence type="ECO:0000313" key="1">
    <source>
        <dbReference type="EMBL" id="CAJ2646763.1"/>
    </source>
</evidence>
<dbReference type="Proteomes" id="UP001177021">
    <property type="component" value="Unassembled WGS sequence"/>
</dbReference>
<protein>
    <submittedName>
        <fullName evidence="1">Uncharacterized protein</fullName>
    </submittedName>
</protein>